<dbReference type="PANTHER" id="PTHR12558:SF13">
    <property type="entry name" value="CELL DIVISION CYCLE PROTEIN 27 HOMOLOG"/>
    <property type="match status" value="1"/>
</dbReference>
<feature type="region of interest" description="Disordered" evidence="4">
    <location>
        <begin position="50"/>
        <end position="121"/>
    </location>
</feature>
<dbReference type="EMBL" id="LDAU01000120">
    <property type="protein sequence ID" value="KRX04289.1"/>
    <property type="molecule type" value="Genomic_DNA"/>
</dbReference>
<feature type="region of interest" description="Disordered" evidence="4">
    <location>
        <begin position="654"/>
        <end position="677"/>
    </location>
</feature>
<feature type="compositionally biased region" description="Low complexity" evidence="4">
    <location>
        <begin position="55"/>
        <end position="112"/>
    </location>
</feature>
<proteinExistence type="inferred from homology"/>
<feature type="repeat" description="TPR" evidence="3">
    <location>
        <begin position="403"/>
        <end position="436"/>
    </location>
</feature>
<evidence type="ECO:0000256" key="4">
    <source>
        <dbReference type="SAM" id="MobiDB-lite"/>
    </source>
</evidence>
<dbReference type="SMART" id="SM00028">
    <property type="entry name" value="TPR"/>
    <property type="match status" value="5"/>
</dbReference>
<comment type="similarity">
    <text evidence="2">Belongs to the APC3/CDC27 family.</text>
</comment>
<dbReference type="PANTHER" id="PTHR12558">
    <property type="entry name" value="CELL DIVISION CYCLE 16,23,27"/>
    <property type="match status" value="1"/>
</dbReference>
<dbReference type="SUPFAM" id="SSF48452">
    <property type="entry name" value="TPR-like"/>
    <property type="match status" value="1"/>
</dbReference>
<comment type="caution">
    <text evidence="5">The sequence shown here is derived from an EMBL/GenBank/DDBJ whole genome shotgun (WGS) entry which is preliminary data.</text>
</comment>
<dbReference type="InterPro" id="IPR011990">
    <property type="entry name" value="TPR-like_helical_dom_sf"/>
</dbReference>
<dbReference type="OrthoDB" id="312531at2759"/>
<name>A0A0V0QQ34_PSEPJ</name>
<protein>
    <recommendedName>
        <fullName evidence="7">Tetratricopeptide repeat protein</fullName>
    </recommendedName>
</protein>
<dbReference type="Pfam" id="PF13432">
    <property type="entry name" value="TPR_16"/>
    <property type="match status" value="1"/>
</dbReference>
<organism evidence="5 6">
    <name type="scientific">Pseudocohnilembus persalinus</name>
    <name type="common">Ciliate</name>
    <dbReference type="NCBI Taxonomy" id="266149"/>
    <lineage>
        <taxon>Eukaryota</taxon>
        <taxon>Sar</taxon>
        <taxon>Alveolata</taxon>
        <taxon>Ciliophora</taxon>
        <taxon>Intramacronucleata</taxon>
        <taxon>Oligohymenophorea</taxon>
        <taxon>Scuticociliatia</taxon>
        <taxon>Philasterida</taxon>
        <taxon>Pseudocohnilembidae</taxon>
        <taxon>Pseudocohnilembus</taxon>
    </lineage>
</organism>
<gene>
    <name evidence="5" type="ORF">PPERSA_11413</name>
</gene>
<reference evidence="5 6" key="1">
    <citation type="journal article" date="2015" name="Sci. Rep.">
        <title>Genome of the facultative scuticociliatosis pathogen Pseudocohnilembus persalinus provides insight into its virulence through horizontal gene transfer.</title>
        <authorList>
            <person name="Xiong J."/>
            <person name="Wang G."/>
            <person name="Cheng J."/>
            <person name="Tian M."/>
            <person name="Pan X."/>
            <person name="Warren A."/>
            <person name="Jiang C."/>
            <person name="Yuan D."/>
            <person name="Miao W."/>
        </authorList>
    </citation>
    <scope>NUCLEOTIDE SEQUENCE [LARGE SCALE GENOMIC DNA]</scope>
    <source>
        <strain evidence="5">36N120E</strain>
    </source>
</reference>
<keyword evidence="1 3" id="KW-0802">TPR repeat</keyword>
<evidence type="ECO:0000256" key="2">
    <source>
        <dbReference type="ARBA" id="ARBA00038210"/>
    </source>
</evidence>
<feature type="repeat" description="TPR" evidence="3">
    <location>
        <begin position="335"/>
        <end position="368"/>
    </location>
</feature>
<dbReference type="Pfam" id="PF13181">
    <property type="entry name" value="TPR_8"/>
    <property type="match status" value="1"/>
</dbReference>
<dbReference type="AlphaFoldDB" id="A0A0V0QQ34"/>
<dbReference type="InParanoid" id="A0A0V0QQ34"/>
<dbReference type="Proteomes" id="UP000054937">
    <property type="component" value="Unassembled WGS sequence"/>
</dbReference>
<dbReference type="GO" id="GO:0051301">
    <property type="term" value="P:cell division"/>
    <property type="evidence" value="ECO:0007669"/>
    <property type="project" value="TreeGrafter"/>
</dbReference>
<keyword evidence="6" id="KW-1185">Reference proteome</keyword>
<dbReference type="InterPro" id="IPR019734">
    <property type="entry name" value="TPR_rpt"/>
</dbReference>
<evidence type="ECO:0000256" key="1">
    <source>
        <dbReference type="ARBA" id="ARBA00022803"/>
    </source>
</evidence>
<dbReference type="PROSITE" id="PS50005">
    <property type="entry name" value="TPR"/>
    <property type="match status" value="2"/>
</dbReference>
<accession>A0A0V0QQ34</accession>
<dbReference type="Gene3D" id="1.25.40.10">
    <property type="entry name" value="Tetratricopeptide repeat domain"/>
    <property type="match status" value="2"/>
</dbReference>
<evidence type="ECO:0000256" key="3">
    <source>
        <dbReference type="PROSITE-ProRule" id="PRU00339"/>
    </source>
</evidence>
<feature type="compositionally biased region" description="Low complexity" evidence="4">
    <location>
        <begin position="658"/>
        <end position="677"/>
    </location>
</feature>
<sequence length="677" mass="78056">MEDLYNNNEQQNTNFFATPQTIQPTQPNPNNNLNPLNIDQSAQIYQQIPPMTPTQFSSNQNQQQVDNNGQTQNNQQQNQSKSNQGSQQNISQLNSTPQQNANNNELNNSQNNMDSSNLGNKNQQNFQQVQQALQPQKNQLSQMAIQAASKIDKETLFTPPSKEYVAKHLDNYLLQGKIFVLQNDFAQAQKVYEIIVEHCPHQGNSWVLCGRTAFMQKEYMKAMLAYQQALQKNTMAQLENYSSAESAFNRVLSLEPNFQPFKGTIIIYLAIIKKLNYNYRAALDLLIKALKEGGYTIQQTVAILCNIGYCLEMLKEKETLEIIWKMDTSSYEKSFDCLFMTAKCYEAQSRFKEAIVQYDKSFKLNPQHAVGLCVMGVSFYNFKINKMAFQCFQRAYQNDPSQLESLFNIALLYEISRNFSEAINIYNKLLQINPDDSEVIRRKNLIESGNFEHIDQEEQKLPMREPEFKIKVQLWLENQNSSYIPTTRPQSNIIPQRPQVQDQQKQTEKFSNWGQNENIEDFSKSNAFLPTPLINPYPNNILQQSPVQQWQMNNLDEEGQNNLQSPIMFPSTPFDHNQNLYSPLYPPKSPMKPGFQISTAYRKPSGFMLQPPTPLYAQKNQPQTPLLLGLTPTYPQRRKQSDMNENGQVKLQVIQQPNNSNTDNKNTNNNNNQNKNN</sequence>
<evidence type="ECO:0008006" key="7">
    <source>
        <dbReference type="Google" id="ProtNLM"/>
    </source>
</evidence>
<evidence type="ECO:0000313" key="6">
    <source>
        <dbReference type="Proteomes" id="UP000054937"/>
    </source>
</evidence>
<evidence type="ECO:0000313" key="5">
    <source>
        <dbReference type="EMBL" id="KRX04289.1"/>
    </source>
</evidence>